<feature type="region of interest" description="Disordered" evidence="1">
    <location>
        <begin position="37"/>
        <end position="57"/>
    </location>
</feature>
<dbReference type="EMBL" id="CM004401">
    <property type="protein sequence ID" value="OAY29773.1"/>
    <property type="molecule type" value="Genomic_DNA"/>
</dbReference>
<dbReference type="EMBL" id="CM004401">
    <property type="protein sequence ID" value="OAY29776.1"/>
    <property type="molecule type" value="Genomic_DNA"/>
</dbReference>
<dbReference type="EMBL" id="CM004401">
    <property type="protein sequence ID" value="OAY29775.1"/>
    <property type="molecule type" value="Genomic_DNA"/>
</dbReference>
<organism evidence="3">
    <name type="scientific">Manihot esculenta</name>
    <name type="common">Cassava</name>
    <name type="synonym">Jatropha manihot</name>
    <dbReference type="NCBI Taxonomy" id="3983"/>
    <lineage>
        <taxon>Eukaryota</taxon>
        <taxon>Viridiplantae</taxon>
        <taxon>Streptophyta</taxon>
        <taxon>Embryophyta</taxon>
        <taxon>Tracheophyta</taxon>
        <taxon>Spermatophyta</taxon>
        <taxon>Magnoliopsida</taxon>
        <taxon>eudicotyledons</taxon>
        <taxon>Gunneridae</taxon>
        <taxon>Pentapetalae</taxon>
        <taxon>rosids</taxon>
        <taxon>fabids</taxon>
        <taxon>Malpighiales</taxon>
        <taxon>Euphorbiaceae</taxon>
        <taxon>Crotonoideae</taxon>
        <taxon>Manihoteae</taxon>
        <taxon>Manihot</taxon>
    </lineage>
</organism>
<sequence length="57" mass="6330">MAWYLAYLLAAQVVNICCNFHAFFLVDTRPYPLNAPHASHTRAPDSENISCAHALSP</sequence>
<protein>
    <submittedName>
        <fullName evidence="3">Uncharacterized protein</fullName>
    </submittedName>
</protein>
<feature type="transmembrane region" description="Helical" evidence="2">
    <location>
        <begin position="6"/>
        <end position="26"/>
    </location>
</feature>
<name>A0A251J7N5_MANES</name>
<evidence type="ECO:0000256" key="1">
    <source>
        <dbReference type="SAM" id="MobiDB-lite"/>
    </source>
</evidence>
<keyword evidence="2" id="KW-0812">Transmembrane</keyword>
<gene>
    <name evidence="3" type="ORF">MANES_15G171300</name>
</gene>
<evidence type="ECO:0000256" key="2">
    <source>
        <dbReference type="SAM" id="Phobius"/>
    </source>
</evidence>
<dbReference type="AlphaFoldDB" id="A0A251J7N5"/>
<keyword evidence="2" id="KW-1133">Transmembrane helix</keyword>
<accession>A0A251J7N5</accession>
<reference evidence="3" key="1">
    <citation type="submission" date="2016-02" db="EMBL/GenBank/DDBJ databases">
        <title>WGS assembly of Manihot esculenta.</title>
        <authorList>
            <person name="Bredeson J.V."/>
            <person name="Prochnik S.E."/>
            <person name="Lyons J.B."/>
            <person name="Schmutz J."/>
            <person name="Grimwood J."/>
            <person name="Vrebalov J."/>
            <person name="Bart R.S."/>
            <person name="Amuge T."/>
            <person name="Ferguson M.E."/>
            <person name="Green R."/>
            <person name="Putnam N."/>
            <person name="Stites J."/>
            <person name="Rounsley S."/>
            <person name="Rokhsar D.S."/>
        </authorList>
    </citation>
    <scope>NUCLEOTIDE SEQUENCE [LARGE SCALE GENOMIC DNA]</scope>
    <source>
        <tissue evidence="3">Leaf</tissue>
    </source>
</reference>
<dbReference type="EMBL" id="CM004401">
    <property type="protein sequence ID" value="OAY29772.1"/>
    <property type="molecule type" value="Genomic_DNA"/>
</dbReference>
<dbReference type="EMBL" id="CM004401">
    <property type="protein sequence ID" value="OAY29771.1"/>
    <property type="molecule type" value="Genomic_DNA"/>
</dbReference>
<evidence type="ECO:0000313" key="3">
    <source>
        <dbReference type="EMBL" id="OAY29776.1"/>
    </source>
</evidence>
<dbReference type="EMBL" id="CM004401">
    <property type="protein sequence ID" value="OAY29774.1"/>
    <property type="molecule type" value="Genomic_DNA"/>
</dbReference>
<keyword evidence="2" id="KW-0472">Membrane</keyword>
<proteinExistence type="predicted"/>